<sequence length="137" mass="15199">MSRDSKMDVHLDVSNAGYVGRMDVIEGPTGRRRRTDAEKMRIAAESLVAGARVSEVARRYGVTRWQIYDWRKHLQDGRLAVDGRSTSAPAFATLMVDEPPTGRVIVDVVVGDVIVRAGRDAEEAHLARVIRAARMAR</sequence>
<dbReference type="AlphaFoldDB" id="A0A1L5P703"/>
<dbReference type="GO" id="GO:0006313">
    <property type="term" value="P:DNA transposition"/>
    <property type="evidence" value="ECO:0007669"/>
    <property type="project" value="InterPro"/>
</dbReference>
<dbReference type="PANTHER" id="PTHR37936">
    <property type="entry name" value="TRANSPOSASE INSC FOR INSERTION ELEMENT IS2A-RELATED"/>
    <property type="match status" value="1"/>
</dbReference>
<dbReference type="Proteomes" id="UP000185109">
    <property type="component" value="Chromosome"/>
</dbReference>
<evidence type="ECO:0000313" key="4">
    <source>
        <dbReference type="Proteomes" id="UP000185109"/>
    </source>
</evidence>
<dbReference type="Gene3D" id="1.10.10.2690">
    <property type="match status" value="1"/>
</dbReference>
<evidence type="ECO:0000256" key="1">
    <source>
        <dbReference type="ARBA" id="ARBA00023015"/>
    </source>
</evidence>
<reference evidence="3 4" key="1">
    <citation type="submission" date="2016-09" db="EMBL/GenBank/DDBJ databases">
        <title>The complete genome sequences of Rhizobium gallicum, symbiovars gallicum and phaseoli, symbionts associated to common bean (Phaseolus vulgaris).</title>
        <authorList>
            <person name="Bustos P."/>
            <person name="Santamaria R.I."/>
            <person name="Perez-Carrascal O.M."/>
            <person name="Juarez S."/>
            <person name="Lozano L."/>
            <person name="Martinez-Flores I."/>
            <person name="Martinez-Romero E."/>
            <person name="Cevallos M."/>
            <person name="Romero D."/>
            <person name="Davila G."/>
            <person name="Gonzalez V."/>
        </authorList>
    </citation>
    <scope>NUCLEOTIDE SEQUENCE [LARGE SCALE GENOMIC DNA]</scope>
    <source>
        <strain evidence="3 4">8C-3</strain>
    </source>
</reference>
<keyword evidence="1" id="KW-0805">Transcription regulation</keyword>
<evidence type="ECO:0000256" key="2">
    <source>
        <dbReference type="ARBA" id="ARBA00023163"/>
    </source>
</evidence>
<dbReference type="InterPro" id="IPR053721">
    <property type="entry name" value="Fimbrial_Adhesin_Reg"/>
</dbReference>
<keyword evidence="2" id="KW-0804">Transcription</keyword>
<proteinExistence type="predicted"/>
<evidence type="ECO:0000313" key="3">
    <source>
        <dbReference type="EMBL" id="APO75925.1"/>
    </source>
</evidence>
<dbReference type="SUPFAM" id="SSF48295">
    <property type="entry name" value="TrpR-like"/>
    <property type="match status" value="1"/>
</dbReference>
<protein>
    <submittedName>
        <fullName evidence="3">IS66 family insertion sequence transposase protein</fullName>
    </submittedName>
</protein>
<dbReference type="GO" id="GO:0043565">
    <property type="term" value="F:sequence-specific DNA binding"/>
    <property type="evidence" value="ECO:0007669"/>
    <property type="project" value="InterPro"/>
</dbReference>
<dbReference type="InterPro" id="IPR010921">
    <property type="entry name" value="Trp_repressor/repl_initiator"/>
</dbReference>
<dbReference type="GO" id="GO:0004803">
    <property type="term" value="F:transposase activity"/>
    <property type="evidence" value="ECO:0007669"/>
    <property type="project" value="InterPro"/>
</dbReference>
<dbReference type="InterPro" id="IPR002514">
    <property type="entry name" value="Transposase_8"/>
</dbReference>
<gene>
    <name evidence="3" type="ORF">AM571_CH03125</name>
</gene>
<organism evidence="3 4">
    <name type="scientific">Rhizobium etli 8C-3</name>
    <dbReference type="NCBI Taxonomy" id="538025"/>
    <lineage>
        <taxon>Bacteria</taxon>
        <taxon>Pseudomonadati</taxon>
        <taxon>Pseudomonadota</taxon>
        <taxon>Alphaproteobacteria</taxon>
        <taxon>Hyphomicrobiales</taxon>
        <taxon>Rhizobiaceae</taxon>
        <taxon>Rhizobium/Agrobacterium group</taxon>
        <taxon>Rhizobium</taxon>
    </lineage>
</organism>
<name>A0A1L5P703_RHIET</name>
<dbReference type="EMBL" id="CP017241">
    <property type="protein sequence ID" value="APO75925.1"/>
    <property type="molecule type" value="Genomic_DNA"/>
</dbReference>
<accession>A0A1L5P703</accession>
<dbReference type="Pfam" id="PF01527">
    <property type="entry name" value="HTH_Tnp_1"/>
    <property type="match status" value="1"/>
</dbReference>
<dbReference type="PANTHER" id="PTHR37936:SF3">
    <property type="entry name" value="TRANSPOSASE INSC FOR INSERTION ELEMENT IS2A-RELATED"/>
    <property type="match status" value="1"/>
</dbReference>